<dbReference type="PROSITE" id="PS00137">
    <property type="entry name" value="SUBTILASE_HIS"/>
    <property type="match status" value="1"/>
</dbReference>
<evidence type="ECO:0000259" key="10">
    <source>
        <dbReference type="Pfam" id="PF00082"/>
    </source>
</evidence>
<dbReference type="InterPro" id="IPR051048">
    <property type="entry name" value="Peptidase_S8/S53_subtilisin"/>
</dbReference>
<dbReference type="InterPro" id="IPR023828">
    <property type="entry name" value="Peptidase_S8_Ser-AS"/>
</dbReference>
<dbReference type="InterPro" id="IPR008999">
    <property type="entry name" value="Actin-crosslinking"/>
</dbReference>
<name>A0A813JAF3_POLGL</name>
<feature type="chain" id="PRO_5032668331" description="subtilisin" evidence="9">
    <location>
        <begin position="31"/>
        <end position="701"/>
    </location>
</feature>
<dbReference type="PRINTS" id="PR00723">
    <property type="entry name" value="SUBTILISIN"/>
</dbReference>
<dbReference type="InterPro" id="IPR000209">
    <property type="entry name" value="Peptidase_S8/S53_dom"/>
</dbReference>
<dbReference type="PROSITE" id="PS51892">
    <property type="entry name" value="SUBTILASE"/>
    <property type="match status" value="1"/>
</dbReference>
<keyword evidence="9" id="KW-0732">Signal</keyword>
<dbReference type="InterPro" id="IPR034204">
    <property type="entry name" value="PfSUB1-like_cat_dom"/>
</dbReference>
<accession>A0A813JAF3</accession>
<evidence type="ECO:0000313" key="11">
    <source>
        <dbReference type="EMBL" id="CAE8674670.1"/>
    </source>
</evidence>
<dbReference type="Proteomes" id="UP000626109">
    <property type="component" value="Unassembled WGS sequence"/>
</dbReference>
<feature type="active site" description="Charge relay system" evidence="8">
    <location>
        <position position="356"/>
    </location>
</feature>
<proteinExistence type="inferred from homology"/>
<evidence type="ECO:0000256" key="4">
    <source>
        <dbReference type="ARBA" id="ARBA00022825"/>
    </source>
</evidence>
<dbReference type="EMBL" id="CAJNNW010024880">
    <property type="protein sequence ID" value="CAE8674670.1"/>
    <property type="molecule type" value="Genomic_DNA"/>
</dbReference>
<dbReference type="GO" id="GO:0006508">
    <property type="term" value="P:proteolysis"/>
    <property type="evidence" value="ECO:0007669"/>
    <property type="project" value="UniProtKB-KW"/>
</dbReference>
<dbReference type="Gene3D" id="2.80.10.50">
    <property type="match status" value="1"/>
</dbReference>
<feature type="domain" description="Peptidase S8/S53" evidence="10">
    <location>
        <begin position="348"/>
        <end position="605"/>
    </location>
</feature>
<comment type="similarity">
    <text evidence="1 8">Belongs to the peptidase S8 family.</text>
</comment>
<dbReference type="SUPFAM" id="SSF52743">
    <property type="entry name" value="Subtilisin-like"/>
    <property type="match status" value="1"/>
</dbReference>
<gene>
    <name evidence="11" type="ORF">PGLA2088_LOCUS19049</name>
</gene>
<evidence type="ECO:0000256" key="3">
    <source>
        <dbReference type="ARBA" id="ARBA00022801"/>
    </source>
</evidence>
<evidence type="ECO:0000256" key="8">
    <source>
        <dbReference type="PROSITE-ProRule" id="PRU01240"/>
    </source>
</evidence>
<dbReference type="PROSITE" id="PS00138">
    <property type="entry name" value="SUBTILASE_SER"/>
    <property type="match status" value="1"/>
</dbReference>
<dbReference type="InterPro" id="IPR022398">
    <property type="entry name" value="Peptidase_S8_His-AS"/>
</dbReference>
<dbReference type="GO" id="GO:0004252">
    <property type="term" value="F:serine-type endopeptidase activity"/>
    <property type="evidence" value="ECO:0007669"/>
    <property type="project" value="UniProtKB-UniRule"/>
</dbReference>
<dbReference type="Pfam" id="PF00082">
    <property type="entry name" value="Peptidase_S8"/>
    <property type="match status" value="1"/>
</dbReference>
<dbReference type="AlphaFoldDB" id="A0A813JAF3"/>
<dbReference type="SUPFAM" id="SSF50405">
    <property type="entry name" value="Actin-crosslinking proteins"/>
    <property type="match status" value="1"/>
</dbReference>
<feature type="active site" description="Charge relay system" evidence="8">
    <location>
        <position position="411"/>
    </location>
</feature>
<keyword evidence="2 8" id="KW-0645">Protease</keyword>
<evidence type="ECO:0000313" key="12">
    <source>
        <dbReference type="Proteomes" id="UP000626109"/>
    </source>
</evidence>
<keyword evidence="3 8" id="KW-0378">Hydrolase</keyword>
<dbReference type="InterPro" id="IPR036852">
    <property type="entry name" value="Peptidase_S8/S53_dom_sf"/>
</dbReference>
<dbReference type="CDD" id="cd00257">
    <property type="entry name" value="beta-trefoil_FSCN-like"/>
    <property type="match status" value="1"/>
</dbReference>
<evidence type="ECO:0000256" key="1">
    <source>
        <dbReference type="ARBA" id="ARBA00011073"/>
    </source>
</evidence>
<dbReference type="Gene3D" id="3.40.50.200">
    <property type="entry name" value="Peptidase S8/S53 domain"/>
    <property type="match status" value="1"/>
</dbReference>
<feature type="non-terminal residue" evidence="11">
    <location>
        <position position="701"/>
    </location>
</feature>
<keyword evidence="4 8" id="KW-0720">Serine protease</keyword>
<comment type="caution">
    <text evidence="11">The sequence shown here is derived from an EMBL/GenBank/DDBJ whole genome shotgun (WGS) entry which is preliminary data.</text>
</comment>
<dbReference type="PANTHER" id="PTHR43399">
    <property type="entry name" value="SUBTILISIN-RELATED"/>
    <property type="match status" value="1"/>
</dbReference>
<protein>
    <recommendedName>
        <fullName evidence="7">subtilisin</fullName>
        <ecNumber evidence="7">3.4.21.62</ecNumber>
    </recommendedName>
</protein>
<dbReference type="InterPro" id="IPR015500">
    <property type="entry name" value="Peptidase_S8_subtilisin-rel"/>
</dbReference>
<comment type="catalytic activity">
    <reaction evidence="6">
        <text>Hydrolysis of proteins with broad specificity for peptide bonds, and a preference for a large uncharged residue in P1. Hydrolyzes peptide amides.</text>
        <dbReference type="EC" id="3.4.21.62"/>
    </reaction>
</comment>
<sequence length="701" mass="74785">MGSERINRTSRFWWSLHSVLLLLALSQAAAKVPSAGAKKGLRAVENRIIVRYAAVDTSDGPSFPERVKRLLDLPGVTKADPLPRLNMAVVVFKSEDAEEALLQALADEHGVEMAVPDTWLEAFAETETPDEDSDPSCSAHPGCSALGLVGRCCNTQDGMRLACCQSVDDYPKALPVELVSHSTVVLKSFHGAAVIARPDGTVGLHDDKDKPSWFTRFSLESNSDGTVSLRSKLGGYLVVELTGAVKANGWSAVDKWGKFTLKYNEDGTVSFRSFLGSYVTAQDWGVLTATGHSSGDWEKFTVIYRHEADQRIPNDESFDKLWGMDHFANRDIDAPEAWEHFTGTENSRGIVLAVIDTGIDYKHKELKDQMWVNPGEIAGNGIDDDGNGYVDDVHGYDFANDDGDPMDDNVHGTHCSGTIAAAGNNSFGVAGVAWQGVRLMALKFLTAEGSGRTSDAVKAVDYAVAMGARIASNSWGGAGSSSAMRVAIERAEVAGMLFVAAAGNDGTDNDDLPHFPSNYQSSNIIAVASTTKAGPLSDFSCYGRQTVHVAAPGSGIYSTVPGGKYKTLSGTSMACPHVSGLAALVWLYRPNLSMMQVKDIILKSTVSDVALEKASISGGRINALRALKLAATYEAPQPPVHLPQALDFKDVDPRVGIVSGLATITAAADESDVDYYAVYFISTAGFLLESVGRVPADGGKT</sequence>
<evidence type="ECO:0000256" key="7">
    <source>
        <dbReference type="ARBA" id="ARBA00023619"/>
    </source>
</evidence>
<evidence type="ECO:0000256" key="5">
    <source>
        <dbReference type="ARBA" id="ARBA00023145"/>
    </source>
</evidence>
<reference evidence="11" key="1">
    <citation type="submission" date="2021-02" db="EMBL/GenBank/DDBJ databases">
        <authorList>
            <person name="Dougan E. K."/>
            <person name="Rhodes N."/>
            <person name="Thang M."/>
            <person name="Chan C."/>
        </authorList>
    </citation>
    <scope>NUCLEOTIDE SEQUENCE</scope>
</reference>
<dbReference type="EC" id="3.4.21.62" evidence="7"/>
<evidence type="ECO:0000256" key="2">
    <source>
        <dbReference type="ARBA" id="ARBA00022670"/>
    </source>
</evidence>
<feature type="active site" description="Charge relay system" evidence="8">
    <location>
        <position position="572"/>
    </location>
</feature>
<keyword evidence="5" id="KW-0865">Zymogen</keyword>
<organism evidence="11 12">
    <name type="scientific">Polarella glacialis</name>
    <name type="common">Dinoflagellate</name>
    <dbReference type="NCBI Taxonomy" id="89957"/>
    <lineage>
        <taxon>Eukaryota</taxon>
        <taxon>Sar</taxon>
        <taxon>Alveolata</taxon>
        <taxon>Dinophyceae</taxon>
        <taxon>Suessiales</taxon>
        <taxon>Suessiaceae</taxon>
        <taxon>Polarella</taxon>
    </lineage>
</organism>
<evidence type="ECO:0000256" key="6">
    <source>
        <dbReference type="ARBA" id="ARBA00023529"/>
    </source>
</evidence>
<evidence type="ECO:0000256" key="9">
    <source>
        <dbReference type="SAM" id="SignalP"/>
    </source>
</evidence>
<feature type="signal peptide" evidence="9">
    <location>
        <begin position="1"/>
        <end position="30"/>
    </location>
</feature>
<dbReference type="CDD" id="cd07473">
    <property type="entry name" value="Peptidases_S8_Subtilisin_like"/>
    <property type="match status" value="1"/>
</dbReference>
<dbReference type="PANTHER" id="PTHR43399:SF4">
    <property type="entry name" value="CELL WALL-ASSOCIATED PROTEASE"/>
    <property type="match status" value="1"/>
</dbReference>